<comment type="caution">
    <text evidence="1">The sequence shown here is derived from an EMBL/GenBank/DDBJ whole genome shotgun (WGS) entry which is preliminary data.</text>
</comment>
<keyword evidence="2" id="KW-1185">Reference proteome</keyword>
<name>A0ABV4I5W2_9ACTN</name>
<dbReference type="RefSeq" id="WP_370718689.1">
    <property type="nucleotide sequence ID" value="NZ_JBGGTQ010000004.1"/>
</dbReference>
<dbReference type="Proteomes" id="UP001566476">
    <property type="component" value="Unassembled WGS sequence"/>
</dbReference>
<accession>A0ABV4I5W2</accession>
<reference evidence="1 2" key="1">
    <citation type="submission" date="2024-07" db="EMBL/GenBank/DDBJ databases">
        <authorList>
            <person name="Thanompreechachai J."/>
            <person name="Duangmal K."/>
        </authorList>
    </citation>
    <scope>NUCLEOTIDE SEQUENCE [LARGE SCALE GENOMIC DNA]</scope>
    <source>
        <strain evidence="1 2">TBRC 1896</strain>
    </source>
</reference>
<sequence>MAITVGQRALRTAVRQHHEAVGQLTAGDSPTSALLLFYATECALKAALMSRMSLADTSSLADEYGHDLARLAKELNLSNEISIPRALRTRHNRTSSSIAMKDAHQAWRYGETLRDEDHVAAIHCFRQIIDWYKRERGGAL</sequence>
<gene>
    <name evidence="1" type="ORF">AB2L28_10540</name>
</gene>
<dbReference type="EMBL" id="JBGGTQ010000004">
    <property type="protein sequence ID" value="MEZ0492671.1"/>
    <property type="molecule type" value="Genomic_DNA"/>
</dbReference>
<proteinExistence type="predicted"/>
<evidence type="ECO:0000313" key="1">
    <source>
        <dbReference type="EMBL" id="MEZ0492671.1"/>
    </source>
</evidence>
<evidence type="ECO:0008006" key="3">
    <source>
        <dbReference type="Google" id="ProtNLM"/>
    </source>
</evidence>
<protein>
    <recommendedName>
        <fullName evidence="3">HEPN domain-containing protein</fullName>
    </recommendedName>
</protein>
<organism evidence="1 2">
    <name type="scientific">Kineococcus mangrovi</name>
    <dbReference type="NCBI Taxonomy" id="1660183"/>
    <lineage>
        <taxon>Bacteria</taxon>
        <taxon>Bacillati</taxon>
        <taxon>Actinomycetota</taxon>
        <taxon>Actinomycetes</taxon>
        <taxon>Kineosporiales</taxon>
        <taxon>Kineosporiaceae</taxon>
        <taxon>Kineococcus</taxon>
    </lineage>
</organism>
<dbReference type="Gene3D" id="1.20.120.330">
    <property type="entry name" value="Nucleotidyltransferases domain 2"/>
    <property type="match status" value="1"/>
</dbReference>
<evidence type="ECO:0000313" key="2">
    <source>
        <dbReference type="Proteomes" id="UP001566476"/>
    </source>
</evidence>